<gene>
    <name evidence="2" type="primary">fabG</name>
    <name evidence="2" type="ORF">GCM10007216_20820</name>
</gene>
<accession>A0ABQ1P3K5</accession>
<proteinExistence type="inferred from homology"/>
<dbReference type="CDD" id="cd05233">
    <property type="entry name" value="SDR_c"/>
    <property type="match status" value="1"/>
</dbReference>
<dbReference type="NCBIfam" id="NF047420">
    <property type="entry name" value="EF_P_mod_YmfI"/>
    <property type="match status" value="1"/>
</dbReference>
<comment type="similarity">
    <text evidence="1">Belongs to the short-chain dehydrogenases/reductases (SDR) family.</text>
</comment>
<dbReference type="SUPFAM" id="SSF51735">
    <property type="entry name" value="NAD(P)-binding Rossmann-fold domains"/>
    <property type="match status" value="1"/>
</dbReference>
<dbReference type="EMBL" id="BMCJ01000003">
    <property type="protein sequence ID" value="GGC89933.1"/>
    <property type="molecule type" value="Genomic_DNA"/>
</dbReference>
<evidence type="ECO:0000313" key="2">
    <source>
        <dbReference type="EMBL" id="GGC89933.1"/>
    </source>
</evidence>
<dbReference type="InterPro" id="IPR002347">
    <property type="entry name" value="SDR_fam"/>
</dbReference>
<keyword evidence="3" id="KW-1185">Reference proteome</keyword>
<comment type="caution">
    <text evidence="2">The sequence shown here is derived from an EMBL/GenBank/DDBJ whole genome shotgun (WGS) entry which is preliminary data.</text>
</comment>
<dbReference type="Pfam" id="PF13561">
    <property type="entry name" value="adh_short_C2"/>
    <property type="match status" value="1"/>
</dbReference>
<dbReference type="PRINTS" id="PR00081">
    <property type="entry name" value="GDHRDH"/>
</dbReference>
<dbReference type="InterPro" id="IPR036291">
    <property type="entry name" value="NAD(P)-bd_dom_sf"/>
</dbReference>
<dbReference type="Gene3D" id="3.40.50.720">
    <property type="entry name" value="NAD(P)-binding Rossmann-like Domain"/>
    <property type="match status" value="1"/>
</dbReference>
<dbReference type="PANTHER" id="PTHR42879:SF2">
    <property type="entry name" value="3-OXOACYL-[ACYL-CARRIER-PROTEIN] REDUCTASE FABG"/>
    <property type="match status" value="1"/>
</dbReference>
<dbReference type="RefSeq" id="WP_062445898.1">
    <property type="nucleotide sequence ID" value="NZ_BMCJ01000003.1"/>
</dbReference>
<evidence type="ECO:0000256" key="1">
    <source>
        <dbReference type="ARBA" id="ARBA00006484"/>
    </source>
</evidence>
<dbReference type="Proteomes" id="UP000619534">
    <property type="component" value="Unassembled WGS sequence"/>
</dbReference>
<protein>
    <submittedName>
        <fullName evidence="2">3-ketoacyl-ACP reductase</fullName>
    </submittedName>
</protein>
<dbReference type="PANTHER" id="PTHR42879">
    <property type="entry name" value="3-OXOACYL-(ACYL-CARRIER-PROTEIN) REDUCTASE"/>
    <property type="match status" value="1"/>
</dbReference>
<reference evidence="3" key="1">
    <citation type="journal article" date="2019" name="Int. J. Syst. Evol. Microbiol.">
        <title>The Global Catalogue of Microorganisms (GCM) 10K type strain sequencing project: providing services to taxonomists for standard genome sequencing and annotation.</title>
        <authorList>
            <consortium name="The Broad Institute Genomics Platform"/>
            <consortium name="The Broad Institute Genome Sequencing Center for Infectious Disease"/>
            <person name="Wu L."/>
            <person name="Ma J."/>
        </authorList>
    </citation>
    <scope>NUCLEOTIDE SEQUENCE [LARGE SCALE GENOMIC DNA]</scope>
    <source>
        <strain evidence="3">CCM 7282</strain>
    </source>
</reference>
<organism evidence="2 3">
    <name type="scientific">Thalassobacillus devorans</name>
    <dbReference type="NCBI Taxonomy" id="279813"/>
    <lineage>
        <taxon>Bacteria</taxon>
        <taxon>Bacillati</taxon>
        <taxon>Bacillota</taxon>
        <taxon>Bacilli</taxon>
        <taxon>Bacillales</taxon>
        <taxon>Bacillaceae</taxon>
        <taxon>Thalassobacillus</taxon>
    </lineage>
</organism>
<dbReference type="InterPro" id="IPR050259">
    <property type="entry name" value="SDR"/>
</dbReference>
<sequence length="240" mass="26232">MTPSNILIVGASGDIGSAICRELAGKGYNLFLQFHANSRIIKQLEEDIAKAQWLGAMQADLATPAGIHQFLDQLNIHLDGVVFAGGRALTGMFQDMTEKDMDDLYHLHVKTPWMITKHLLPSMIRHRYGRILVISSIWGDVGASMEVLYSSVKGAQNSFVKALAKETARSGVVVNGVSPGFIDTKMNLELDDEERALLFDDIPTGRPGTPEEVAKVVGFLMSEDASYINGEIIKINGAWS</sequence>
<name>A0ABQ1P3K5_9BACI</name>
<evidence type="ECO:0000313" key="3">
    <source>
        <dbReference type="Proteomes" id="UP000619534"/>
    </source>
</evidence>